<name>A0A9X1FQ37_9FLAO</name>
<accession>A0A9X1FQ37</accession>
<dbReference type="RefSeq" id="WP_219052875.1">
    <property type="nucleotide sequence ID" value="NZ_JAHWDP010000003.1"/>
</dbReference>
<dbReference type="AlphaFoldDB" id="A0A9X1FQ37"/>
<dbReference type="EMBL" id="JAHWDP010000003">
    <property type="protein sequence ID" value="MBW2938363.1"/>
    <property type="molecule type" value="Genomic_DNA"/>
</dbReference>
<organism evidence="1 2">
    <name type="scientific">Halomarinibacterium sedimenti</name>
    <dbReference type="NCBI Taxonomy" id="2857106"/>
    <lineage>
        <taxon>Bacteria</taxon>
        <taxon>Pseudomonadati</taxon>
        <taxon>Bacteroidota</taxon>
        <taxon>Flavobacteriia</taxon>
        <taxon>Flavobacteriales</taxon>
        <taxon>Flavobacteriaceae</taxon>
        <taxon>Halomarinibacterium</taxon>
    </lineage>
</organism>
<sequence>MTSKRIGFFHMDEIHHINHFISVAVELSRTNEVSILTYPGEHKYLYHSLSKFKDHKIRVVQKHTHWFRAFTDKLKNRDLPRKGFWMTTNQKYLLNNFDAVVFTDYFHHKLLKARGGKISPKFLKFPHGAPGRDYSYNKDQLDFDFQLLFGPFHYQQFKEKQLLGPHPVIIGYPKIDAVNLSQKKHFFKNNKPVVLYNPHFSPPYSSWHKMGLDILEYFYNQKEYNLIFAPHINLFKNKGGEDAAQISKKYFEADHIFIDLGSEESVEMTYLNAASIFLGEVSSQVYEFILKPRPCIFINTQKVIYKNNSNYRFWKLGEVIEEVYELNNALKNAFSNFENYKEIQKKITDENFYQAPNSTASQRAAIAINKYLEKN</sequence>
<reference evidence="1" key="1">
    <citation type="submission" date="2021-07" db="EMBL/GenBank/DDBJ databases">
        <title>Aureisphaera sp. CAU 1614 isolated from sea sediment.</title>
        <authorList>
            <person name="Kim W."/>
        </authorList>
    </citation>
    <scope>NUCLEOTIDE SEQUENCE</scope>
    <source>
        <strain evidence="1">CAU 1614</strain>
    </source>
</reference>
<dbReference type="Proteomes" id="UP001138686">
    <property type="component" value="Unassembled WGS sequence"/>
</dbReference>
<keyword evidence="2" id="KW-1185">Reference proteome</keyword>
<protein>
    <recommendedName>
        <fullName evidence="3">CDP-glycerol--glycerophosphate glycerophosphotransferase</fullName>
    </recommendedName>
</protein>
<gene>
    <name evidence="1" type="ORF">KXJ69_09615</name>
</gene>
<evidence type="ECO:0000313" key="2">
    <source>
        <dbReference type="Proteomes" id="UP001138686"/>
    </source>
</evidence>
<proteinExistence type="predicted"/>
<comment type="caution">
    <text evidence="1">The sequence shown here is derived from an EMBL/GenBank/DDBJ whole genome shotgun (WGS) entry which is preliminary data.</text>
</comment>
<evidence type="ECO:0008006" key="3">
    <source>
        <dbReference type="Google" id="ProtNLM"/>
    </source>
</evidence>
<evidence type="ECO:0000313" key="1">
    <source>
        <dbReference type="EMBL" id="MBW2938363.1"/>
    </source>
</evidence>